<keyword evidence="3" id="KW-1185">Reference proteome</keyword>
<dbReference type="AlphaFoldDB" id="A0A8H6K5Q7"/>
<name>A0A8H6K5Q7_9PEZI</name>
<evidence type="ECO:0000313" key="2">
    <source>
        <dbReference type="EMBL" id="KAF6824726.1"/>
    </source>
</evidence>
<feature type="region of interest" description="Disordered" evidence="1">
    <location>
        <begin position="42"/>
        <end position="65"/>
    </location>
</feature>
<reference evidence="2" key="1">
    <citation type="journal article" date="2020" name="Phytopathology">
        <title>Genome Sequence Resources of Colletotrichum truncatum, C. plurivorum, C. musicola, and C. sojae: Four Species Pathogenic to Soybean (Glycine max).</title>
        <authorList>
            <person name="Rogerio F."/>
            <person name="Boufleur T.R."/>
            <person name="Ciampi-Guillardi M."/>
            <person name="Sukno S.A."/>
            <person name="Thon M.R."/>
            <person name="Massola Junior N.S."/>
            <person name="Baroncelli R."/>
        </authorList>
    </citation>
    <scope>NUCLEOTIDE SEQUENCE</scope>
    <source>
        <strain evidence="2">LFN00145</strain>
    </source>
</reference>
<feature type="region of interest" description="Disordered" evidence="1">
    <location>
        <begin position="123"/>
        <end position="159"/>
    </location>
</feature>
<accession>A0A8H6K5Q7</accession>
<sequence length="159" mass="18119">MPTANRFEAAQHGKYRSIERWLGRDMGNWDWMAIPSHSIDASVADDTDNTDGTNDSNHVEPSGHRHVHCHGQIEKAATNADNDIPSPSTTYTSVTLQKWYNCKQRWSSTPIYVSRKLRYPQRATLSSRRSGRHRDVKETKSNLIITAVRNRPAKERSSS</sequence>
<evidence type="ECO:0000313" key="3">
    <source>
        <dbReference type="Proteomes" id="UP000654918"/>
    </source>
</evidence>
<proteinExistence type="predicted"/>
<comment type="caution">
    <text evidence="2">The sequence shown here is derived from an EMBL/GenBank/DDBJ whole genome shotgun (WGS) entry which is preliminary data.</text>
</comment>
<organism evidence="2 3">
    <name type="scientific">Colletotrichum plurivorum</name>
    <dbReference type="NCBI Taxonomy" id="2175906"/>
    <lineage>
        <taxon>Eukaryota</taxon>
        <taxon>Fungi</taxon>
        <taxon>Dikarya</taxon>
        <taxon>Ascomycota</taxon>
        <taxon>Pezizomycotina</taxon>
        <taxon>Sordariomycetes</taxon>
        <taxon>Hypocreomycetidae</taxon>
        <taxon>Glomerellales</taxon>
        <taxon>Glomerellaceae</taxon>
        <taxon>Colletotrichum</taxon>
        <taxon>Colletotrichum orchidearum species complex</taxon>
    </lineage>
</organism>
<dbReference type="EMBL" id="WIGO01000187">
    <property type="protein sequence ID" value="KAF6824726.1"/>
    <property type="molecule type" value="Genomic_DNA"/>
</dbReference>
<dbReference type="Proteomes" id="UP000654918">
    <property type="component" value="Unassembled WGS sequence"/>
</dbReference>
<protein>
    <submittedName>
        <fullName evidence="2">Uncharacterized protein</fullName>
    </submittedName>
</protein>
<gene>
    <name evidence="2" type="ORF">CPLU01_10675</name>
</gene>
<evidence type="ECO:0000256" key="1">
    <source>
        <dbReference type="SAM" id="MobiDB-lite"/>
    </source>
</evidence>